<dbReference type="AlphaFoldDB" id="E0TH90"/>
<proteinExistence type="predicted"/>
<feature type="compositionally biased region" description="Acidic residues" evidence="1">
    <location>
        <begin position="70"/>
        <end position="104"/>
    </location>
</feature>
<evidence type="ECO:0000313" key="4">
    <source>
        <dbReference type="Proteomes" id="UP000001302"/>
    </source>
</evidence>
<evidence type="ECO:0000256" key="2">
    <source>
        <dbReference type="SAM" id="Phobius"/>
    </source>
</evidence>
<protein>
    <submittedName>
        <fullName evidence="3">C factor cell-cell signaling protein</fullName>
    </submittedName>
</protein>
<sequence length="104" mass="11175">MGKVIAGIVVLVIIIFGGLYLFDVDQEEEGSLPSVEVDVEGDAGSLPEYEVRGPEVETREVTVEVPVVDAPEDDADGEETELVDDEGINADVDAEVDVDENNNR</sequence>
<evidence type="ECO:0000256" key="1">
    <source>
        <dbReference type="SAM" id="MobiDB-lite"/>
    </source>
</evidence>
<dbReference type="HOGENOM" id="CLU_2247410_0_0_5"/>
<organism evidence="3 4">
    <name type="scientific">Parvularcula bermudensis (strain ATCC BAA-594 / HTCC2503 / KCTC 12087)</name>
    <dbReference type="NCBI Taxonomy" id="314260"/>
    <lineage>
        <taxon>Bacteria</taxon>
        <taxon>Pseudomonadati</taxon>
        <taxon>Pseudomonadota</taxon>
        <taxon>Alphaproteobacteria</taxon>
        <taxon>Parvularculales</taxon>
        <taxon>Parvularculaceae</taxon>
        <taxon>Parvularcula</taxon>
    </lineage>
</organism>
<reference evidence="3 4" key="2">
    <citation type="journal article" date="2011" name="J. Bacteriol.">
        <title>Complete genome sequence of strain HTCC2503T of Parvularcula bermudensis, the type species of the order "Parvularculales" in the class Alphaproteobacteria.</title>
        <authorList>
            <person name="Oh H.M."/>
            <person name="Kang I."/>
            <person name="Vergin K.L."/>
            <person name="Kang D."/>
            <person name="Rhee K.H."/>
            <person name="Giovannoni S.J."/>
            <person name="Cho J.C."/>
        </authorList>
    </citation>
    <scope>NUCLEOTIDE SEQUENCE [LARGE SCALE GENOMIC DNA]</scope>
    <source>
        <strain evidence="4">ATCC BAA-594 / HTCC2503 / KCTC 12087</strain>
    </source>
</reference>
<dbReference type="RefSeq" id="WP_013301154.1">
    <property type="nucleotide sequence ID" value="NC_014414.1"/>
</dbReference>
<reference evidence="4" key="1">
    <citation type="submission" date="2010-08" db="EMBL/GenBank/DDBJ databases">
        <title>Genome sequence of Parvularcula bermudensis HTCC2503.</title>
        <authorList>
            <person name="Kang D.-M."/>
            <person name="Oh H.-M."/>
            <person name="Cho J.-C."/>
        </authorList>
    </citation>
    <scope>NUCLEOTIDE SEQUENCE [LARGE SCALE GENOMIC DNA]</scope>
    <source>
        <strain evidence="4">ATCC BAA-594 / HTCC2503 / KCTC 12087</strain>
    </source>
</reference>
<name>E0TH90_PARBH</name>
<keyword evidence="2" id="KW-1133">Transmembrane helix</keyword>
<dbReference type="KEGG" id="pbr:PB2503_10644"/>
<keyword evidence="2" id="KW-0812">Transmembrane</keyword>
<dbReference type="STRING" id="314260.PB2503_10644"/>
<accession>E0TH90</accession>
<dbReference type="Proteomes" id="UP000001302">
    <property type="component" value="Chromosome"/>
</dbReference>
<keyword evidence="4" id="KW-1185">Reference proteome</keyword>
<dbReference type="EMBL" id="CP002156">
    <property type="protein sequence ID" value="ADM10180.1"/>
    <property type="molecule type" value="Genomic_DNA"/>
</dbReference>
<feature type="transmembrane region" description="Helical" evidence="2">
    <location>
        <begin position="6"/>
        <end position="22"/>
    </location>
</feature>
<evidence type="ECO:0000313" key="3">
    <source>
        <dbReference type="EMBL" id="ADM10180.1"/>
    </source>
</evidence>
<gene>
    <name evidence="3" type="ordered locus">PB2503_10644</name>
</gene>
<keyword evidence="2" id="KW-0472">Membrane</keyword>
<feature type="region of interest" description="Disordered" evidence="1">
    <location>
        <begin position="68"/>
        <end position="104"/>
    </location>
</feature>